<gene>
    <name evidence="1" type="ORF">OCU04_007402</name>
</gene>
<dbReference type="SUPFAM" id="SSF54909">
    <property type="entry name" value="Dimeric alpha+beta barrel"/>
    <property type="match status" value="1"/>
</dbReference>
<evidence type="ECO:0000313" key="2">
    <source>
        <dbReference type="Proteomes" id="UP001152300"/>
    </source>
</evidence>
<dbReference type="AlphaFoldDB" id="A0A9X0AIP6"/>
<dbReference type="Gene3D" id="3.30.70.100">
    <property type="match status" value="1"/>
</dbReference>
<evidence type="ECO:0000313" key="1">
    <source>
        <dbReference type="EMBL" id="KAJ8063530.1"/>
    </source>
</evidence>
<keyword evidence="2" id="KW-1185">Reference proteome</keyword>
<dbReference type="Proteomes" id="UP001152300">
    <property type="component" value="Unassembled WGS sequence"/>
</dbReference>
<name>A0A9X0AIP6_9HELO</name>
<reference evidence="1" key="1">
    <citation type="submission" date="2022-11" db="EMBL/GenBank/DDBJ databases">
        <title>Genome Resource of Sclerotinia nivalis Strain SnTB1, a Plant Pathogen Isolated from American Ginseng.</title>
        <authorList>
            <person name="Fan S."/>
        </authorList>
    </citation>
    <scope>NUCLEOTIDE SEQUENCE</scope>
    <source>
        <strain evidence="1">SnTB1</strain>
    </source>
</reference>
<accession>A0A9X0AIP6</accession>
<comment type="caution">
    <text evidence="1">The sequence shown here is derived from an EMBL/GenBank/DDBJ whole genome shotgun (WGS) entry which is preliminary data.</text>
</comment>
<dbReference type="OrthoDB" id="10011777at2759"/>
<sequence length="78" mass="8974">MAPIHCTAIVTPAPGKEARLREILTDLGNNVEKHEKGVRKYHIFEQYDGQDGNVFVVQELCMFTCLSHYQRARAEWNV</sequence>
<proteinExistence type="predicted"/>
<protein>
    <recommendedName>
        <fullName evidence="3">ABM domain-containing protein</fullName>
    </recommendedName>
</protein>
<dbReference type="EMBL" id="JAPEIS010000008">
    <property type="protein sequence ID" value="KAJ8063530.1"/>
    <property type="molecule type" value="Genomic_DNA"/>
</dbReference>
<dbReference type="InterPro" id="IPR011008">
    <property type="entry name" value="Dimeric_a/b-barrel"/>
</dbReference>
<evidence type="ECO:0008006" key="3">
    <source>
        <dbReference type="Google" id="ProtNLM"/>
    </source>
</evidence>
<organism evidence="1 2">
    <name type="scientific">Sclerotinia nivalis</name>
    <dbReference type="NCBI Taxonomy" id="352851"/>
    <lineage>
        <taxon>Eukaryota</taxon>
        <taxon>Fungi</taxon>
        <taxon>Dikarya</taxon>
        <taxon>Ascomycota</taxon>
        <taxon>Pezizomycotina</taxon>
        <taxon>Leotiomycetes</taxon>
        <taxon>Helotiales</taxon>
        <taxon>Sclerotiniaceae</taxon>
        <taxon>Sclerotinia</taxon>
    </lineage>
</organism>